<dbReference type="RefSeq" id="WP_015257038.1">
    <property type="nucleotide sequence ID" value="NC_019902.2"/>
</dbReference>
<dbReference type="InterPro" id="IPR023585">
    <property type="entry name" value="Ile-tRNA-ligase_type1"/>
</dbReference>
<dbReference type="FunFam" id="1.10.730.20:FF:000001">
    <property type="entry name" value="Isoleucine--tRNA ligase"/>
    <property type="match status" value="1"/>
</dbReference>
<keyword evidence="19" id="KW-1185">Reference proteome</keyword>
<evidence type="ECO:0000256" key="5">
    <source>
        <dbReference type="ARBA" id="ARBA00022598"/>
    </source>
</evidence>
<keyword evidence="9 14" id="KW-0067">ATP-binding</keyword>
<evidence type="ECO:0000256" key="13">
    <source>
        <dbReference type="ARBA" id="ARBA00048359"/>
    </source>
</evidence>
<dbReference type="GO" id="GO:0004822">
    <property type="term" value="F:isoleucine-tRNA ligase activity"/>
    <property type="evidence" value="ECO:0007669"/>
    <property type="project" value="UniProtKB-UniRule"/>
</dbReference>
<feature type="short sequence motif" description="'KMSKS' region" evidence="14">
    <location>
        <begin position="608"/>
        <end position="612"/>
    </location>
</feature>
<gene>
    <name evidence="18" type="primary">ileS [H]</name>
    <name evidence="14" type="synonym">ileS</name>
    <name evidence="18" type="ordered locus">TVNIR_0168</name>
</gene>
<feature type="binding site" evidence="14">
    <location>
        <position position="908"/>
    </location>
    <ligand>
        <name>Zn(2+)</name>
        <dbReference type="ChEBI" id="CHEBI:29105"/>
    </ligand>
</feature>
<dbReference type="Gene3D" id="3.90.740.10">
    <property type="entry name" value="Valyl/Leucyl/Isoleucyl-tRNA synthetase, editing domain"/>
    <property type="match status" value="1"/>
</dbReference>
<feature type="binding site" evidence="14">
    <location>
        <position position="567"/>
    </location>
    <ligand>
        <name>L-isoleucyl-5'-AMP</name>
        <dbReference type="ChEBI" id="CHEBI:178002"/>
    </ligand>
</feature>
<evidence type="ECO:0000313" key="18">
    <source>
        <dbReference type="EMBL" id="AGA31881.1"/>
    </source>
</evidence>
<dbReference type="FunFam" id="3.40.50.620:FF:000042">
    <property type="entry name" value="Isoleucine--tRNA ligase"/>
    <property type="match status" value="1"/>
</dbReference>
<comment type="function">
    <text evidence="12 14">Catalyzes the attachment of isoleucine to tRNA(Ile). As IleRS can inadvertently accommodate and process structurally similar amino acids such as valine, to avoid such errors it has two additional distinct tRNA(Ile)-dependent editing activities. One activity is designated as 'pretransfer' editing and involves the hydrolysis of activated Val-AMP. The other activity is designated 'posttransfer' editing and involves deacylation of mischarged Val-tRNA(Ile).</text>
</comment>
<reference evidence="18" key="1">
    <citation type="submission" date="2015-12" db="EMBL/GenBank/DDBJ databases">
        <authorList>
            <person name="Tikhonova T.V."/>
            <person name="Pavlov A.R."/>
            <person name="Beletsky A.V."/>
            <person name="Mardanov A.V."/>
            <person name="Sorokin D.Y."/>
            <person name="Ravin N.V."/>
            <person name="Popov V.O."/>
        </authorList>
    </citation>
    <scope>NUCLEOTIDE SEQUENCE</scope>
    <source>
        <strain evidence="18">DSM 14787</strain>
    </source>
</reference>
<dbReference type="CDD" id="cd00818">
    <property type="entry name" value="IleRS_core"/>
    <property type="match status" value="1"/>
</dbReference>
<feature type="binding site" evidence="14">
    <location>
        <position position="611"/>
    </location>
    <ligand>
        <name>ATP</name>
        <dbReference type="ChEBI" id="CHEBI:30616"/>
    </ligand>
</feature>
<comment type="subcellular location">
    <subcellularLocation>
        <location evidence="1 14">Cytoplasm</location>
    </subcellularLocation>
</comment>
<dbReference type="OrthoDB" id="9810365at2"/>
<dbReference type="Gene3D" id="1.10.730.20">
    <property type="match status" value="1"/>
</dbReference>
<evidence type="ECO:0000256" key="1">
    <source>
        <dbReference type="ARBA" id="ARBA00004496"/>
    </source>
</evidence>
<evidence type="ECO:0000259" key="17">
    <source>
        <dbReference type="Pfam" id="PF08264"/>
    </source>
</evidence>
<dbReference type="GO" id="GO:0005524">
    <property type="term" value="F:ATP binding"/>
    <property type="evidence" value="ECO:0007669"/>
    <property type="project" value="UniProtKB-UniRule"/>
</dbReference>
<comment type="catalytic activity">
    <reaction evidence="13 14">
        <text>tRNA(Ile) + L-isoleucine + ATP = L-isoleucyl-tRNA(Ile) + AMP + diphosphate</text>
        <dbReference type="Rhea" id="RHEA:11060"/>
        <dbReference type="Rhea" id="RHEA-COMP:9666"/>
        <dbReference type="Rhea" id="RHEA-COMP:9695"/>
        <dbReference type="ChEBI" id="CHEBI:30616"/>
        <dbReference type="ChEBI" id="CHEBI:33019"/>
        <dbReference type="ChEBI" id="CHEBI:58045"/>
        <dbReference type="ChEBI" id="CHEBI:78442"/>
        <dbReference type="ChEBI" id="CHEBI:78528"/>
        <dbReference type="ChEBI" id="CHEBI:456215"/>
        <dbReference type="EC" id="6.1.1.5"/>
    </reaction>
</comment>
<dbReference type="InterPro" id="IPR050081">
    <property type="entry name" value="Ile-tRNA_ligase"/>
</dbReference>
<dbReference type="InterPro" id="IPR002301">
    <property type="entry name" value="Ile-tRNA-ligase"/>
</dbReference>
<dbReference type="Pfam" id="PF08264">
    <property type="entry name" value="Anticodon_1"/>
    <property type="match status" value="1"/>
</dbReference>
<feature type="domain" description="Aminoacyl-tRNA synthetase class Ia" evidence="15">
    <location>
        <begin position="35"/>
        <end position="646"/>
    </location>
</feature>
<dbReference type="eggNOG" id="COG0060">
    <property type="taxonomic scope" value="Bacteria"/>
</dbReference>
<comment type="cofactor">
    <cofactor evidence="14">
        <name>Zn(2+)</name>
        <dbReference type="ChEBI" id="CHEBI:29105"/>
    </cofactor>
    <text evidence="14">Binds 1 zinc ion per subunit.</text>
</comment>
<protein>
    <recommendedName>
        <fullName evidence="14">Isoleucine--tRNA ligase</fullName>
        <ecNumber evidence="14">6.1.1.5</ecNumber>
    </recommendedName>
    <alternativeName>
        <fullName evidence="14">Isoleucyl-tRNA synthetase</fullName>
        <shortName evidence="14">IleRS</shortName>
    </alternativeName>
</protein>
<dbReference type="InterPro" id="IPR009080">
    <property type="entry name" value="tRNAsynth_Ia_anticodon-bd"/>
</dbReference>
<evidence type="ECO:0000256" key="6">
    <source>
        <dbReference type="ARBA" id="ARBA00022723"/>
    </source>
</evidence>
<dbReference type="SUPFAM" id="SSF52374">
    <property type="entry name" value="Nucleotidylyl transferase"/>
    <property type="match status" value="1"/>
</dbReference>
<keyword evidence="7 14" id="KW-0547">Nucleotide-binding</keyword>
<dbReference type="SUPFAM" id="SSF47323">
    <property type="entry name" value="Anticodon-binding domain of a subclass of class I aminoacyl-tRNA synthetases"/>
    <property type="match status" value="1"/>
</dbReference>
<feature type="domain" description="Methionyl/Valyl/Leucyl/Isoleucyl-tRNA synthetase anticodon-binding" evidence="17">
    <location>
        <begin position="691"/>
        <end position="846"/>
    </location>
</feature>
<keyword evidence="11 14" id="KW-0030">Aminoacyl-tRNA synthetase</keyword>
<evidence type="ECO:0000256" key="14">
    <source>
        <dbReference type="HAMAP-Rule" id="MF_02002"/>
    </source>
</evidence>
<evidence type="ECO:0000256" key="12">
    <source>
        <dbReference type="ARBA" id="ARBA00025217"/>
    </source>
</evidence>
<comment type="similarity">
    <text evidence="2 14">Belongs to the class-I aminoacyl-tRNA synthetase family. IleS type 1 subfamily.</text>
</comment>
<dbReference type="NCBIfam" id="TIGR00392">
    <property type="entry name" value="ileS"/>
    <property type="match status" value="1"/>
</dbReference>
<dbReference type="PRINTS" id="PR00984">
    <property type="entry name" value="TRNASYNTHILE"/>
</dbReference>
<comment type="subunit">
    <text evidence="3 14">Monomer.</text>
</comment>
<dbReference type="InterPro" id="IPR001412">
    <property type="entry name" value="aa-tRNA-synth_I_CS"/>
</dbReference>
<organism evidence="18 19">
    <name type="scientific">Thioalkalivibrio nitratireducens (strain DSM 14787 / UNIQEM 213 / ALEN2)</name>
    <dbReference type="NCBI Taxonomy" id="1255043"/>
    <lineage>
        <taxon>Bacteria</taxon>
        <taxon>Pseudomonadati</taxon>
        <taxon>Pseudomonadota</taxon>
        <taxon>Gammaproteobacteria</taxon>
        <taxon>Chromatiales</taxon>
        <taxon>Ectothiorhodospiraceae</taxon>
        <taxon>Thioalkalivibrio</taxon>
    </lineage>
</organism>
<evidence type="ECO:0000256" key="9">
    <source>
        <dbReference type="ARBA" id="ARBA00022840"/>
    </source>
</evidence>
<accession>L0DU75</accession>
<feature type="short sequence motif" description="'HIGH' region" evidence="14">
    <location>
        <begin position="65"/>
        <end position="75"/>
    </location>
</feature>
<dbReference type="Pfam" id="PF06827">
    <property type="entry name" value="zf-FPG_IleRS"/>
    <property type="match status" value="1"/>
</dbReference>
<name>L0DU75_THIND</name>
<dbReference type="InterPro" id="IPR014729">
    <property type="entry name" value="Rossmann-like_a/b/a_fold"/>
</dbReference>
<dbReference type="Pfam" id="PF00133">
    <property type="entry name" value="tRNA-synt_1"/>
    <property type="match status" value="1"/>
</dbReference>
<dbReference type="Proteomes" id="UP000010809">
    <property type="component" value="Chromosome"/>
</dbReference>
<dbReference type="InterPro" id="IPR013155">
    <property type="entry name" value="M/V/L/I-tRNA-synth_anticd-bd"/>
</dbReference>
<evidence type="ECO:0000256" key="7">
    <source>
        <dbReference type="ARBA" id="ARBA00022741"/>
    </source>
</evidence>
<dbReference type="GO" id="GO:0000049">
    <property type="term" value="F:tRNA binding"/>
    <property type="evidence" value="ECO:0007669"/>
    <property type="project" value="InterPro"/>
</dbReference>
<dbReference type="SUPFAM" id="SSF50677">
    <property type="entry name" value="ValRS/IleRS/LeuRS editing domain"/>
    <property type="match status" value="1"/>
</dbReference>
<comment type="domain">
    <text evidence="14">IleRS has two distinct active sites: one for aminoacylation and one for editing. The misactivated valine is translocated from the active site to the editing site, which sterically excludes the correctly activated isoleucine. The single editing site contains two valyl binding pockets, one specific for each substrate (Val-AMP or Val-tRNA(Ile)).</text>
</comment>
<dbReference type="Gene3D" id="3.40.50.620">
    <property type="entry name" value="HUPs"/>
    <property type="match status" value="2"/>
</dbReference>
<keyword evidence="6 14" id="KW-0479">Metal-binding</keyword>
<dbReference type="GO" id="GO:0002161">
    <property type="term" value="F:aminoacyl-tRNA deacylase activity"/>
    <property type="evidence" value="ECO:0007669"/>
    <property type="project" value="InterPro"/>
</dbReference>
<dbReference type="PANTHER" id="PTHR42765:SF1">
    <property type="entry name" value="ISOLEUCINE--TRNA LIGASE, MITOCHONDRIAL"/>
    <property type="match status" value="1"/>
</dbReference>
<evidence type="ECO:0000256" key="2">
    <source>
        <dbReference type="ARBA" id="ARBA00006887"/>
    </source>
</evidence>
<dbReference type="InterPro" id="IPR010663">
    <property type="entry name" value="Znf_FPG/IleRS"/>
</dbReference>
<dbReference type="EC" id="6.1.1.5" evidence="14"/>
<evidence type="ECO:0000256" key="4">
    <source>
        <dbReference type="ARBA" id="ARBA00022490"/>
    </source>
</evidence>
<dbReference type="HAMAP" id="MF_02002">
    <property type="entry name" value="Ile_tRNA_synth_type1"/>
    <property type="match status" value="1"/>
</dbReference>
<dbReference type="InterPro" id="IPR009008">
    <property type="entry name" value="Val/Leu/Ile-tRNA-synth_edit"/>
</dbReference>
<dbReference type="EMBL" id="CP003989">
    <property type="protein sequence ID" value="AGA31881.1"/>
    <property type="molecule type" value="Genomic_DNA"/>
</dbReference>
<evidence type="ECO:0000259" key="15">
    <source>
        <dbReference type="Pfam" id="PF00133"/>
    </source>
</evidence>
<dbReference type="GO" id="GO:0006428">
    <property type="term" value="P:isoleucyl-tRNA aminoacylation"/>
    <property type="evidence" value="ECO:0007669"/>
    <property type="project" value="UniProtKB-UniRule"/>
</dbReference>
<feature type="binding site" evidence="14">
    <location>
        <position position="928"/>
    </location>
    <ligand>
        <name>Zn(2+)</name>
        <dbReference type="ChEBI" id="CHEBI:29105"/>
    </ligand>
</feature>
<dbReference type="CDD" id="cd07960">
    <property type="entry name" value="Anticodon_Ia_Ile_BEm"/>
    <property type="match status" value="1"/>
</dbReference>
<evidence type="ECO:0000313" key="19">
    <source>
        <dbReference type="Proteomes" id="UP000010809"/>
    </source>
</evidence>
<dbReference type="GO" id="GO:0008270">
    <property type="term" value="F:zinc ion binding"/>
    <property type="evidence" value="ECO:0007669"/>
    <property type="project" value="UniProtKB-UniRule"/>
</dbReference>
<dbReference type="GO" id="GO:0005829">
    <property type="term" value="C:cytosol"/>
    <property type="evidence" value="ECO:0007669"/>
    <property type="project" value="TreeGrafter"/>
</dbReference>
<dbReference type="AlphaFoldDB" id="L0DU75"/>
<dbReference type="HOGENOM" id="CLU_001493_7_0_6"/>
<sequence>MARKPPPPNPYKHTLNLPETPFPMRAGLAQREPGWLREWTEGRRYQRLREHCSGRPRFVLADGPPYANGSIHVGHAVNKILKDFIIKSKTLSGYDAPFVPGWDCHGLPIELQVEQNLGKAGKDVDPASFRAACREYASEQVAGQSADFQRLGVLADWGHPYLTMDYRVEADTIRALGRIMARDHVQMGEKPVHWCVDCGSALAEAEVEYEDKISLAIDVRFPVIDEIDLLRRVELDGDSDEPVSVVIWTTTAWTLPANQAVALNPSLTYVLVRFERERLLLAEELLDACRERYQLGEGVVVGRARGASLEGLLLQHPFLERQVPVILGDHVTTEAGTGCVHTAPCHGQDDYAIGQRYGLPVENPVGPDGRFLPGTPYFAGENVHQANAHVVDVLRERGSLIVVEKFHHSYPHCWRHKTPTIFRATPQWFISMERSNLRRDALRAIRATRWVPEWGEARIRGMVENRPDWCISRQRNWGVPMPLFVHRETGRPHPQSAALLEAVARRVEERGIEAWFMLEPEEMLGSDAGEYVKLKDTLDVWFDSGVTHFTVSDRREELGFPADLYLEGSDQHRGWFQSSLLTSVAMHGEAPYRAVLTHGFTVDEKGEKMSKSRGNVVAPQEVVSTLGADILRLWVAATDFSGEMAISPGILERTSDAYRRIRNTARFLLANLNGFEPVRDALPAEALLPLDRWIVDRALRVQNQVVQAYDDYQFHQIYQRVHHFCSVELGSFYLDVIKDRQYTTPSESLPRRSAQTALYHVAEALTRWIAPILTFTAEEIWALLPGDRAESVLFAQWYDGLRSLAADAVFSARDWDRILEVRTAVARSIEVARNEQGLGGSLNAEIDVYAADDLAALLERLGDELRFVLITSDARVLRETAPEGVERVTLASGDTIAIRVRRSEHPKCVRCWHRRPDVGSHAEHPELCGRCVENVAGAGEQRRYA</sequence>
<dbReference type="STRING" id="1255043.TVNIR_0168"/>
<feature type="binding site" evidence="14">
    <location>
        <position position="911"/>
    </location>
    <ligand>
        <name>Zn(2+)</name>
        <dbReference type="ChEBI" id="CHEBI:29105"/>
    </ligand>
</feature>
<keyword evidence="5 14" id="KW-0436">Ligase</keyword>
<dbReference type="KEGG" id="tni:TVNIR_0168"/>
<dbReference type="InterPro" id="IPR033708">
    <property type="entry name" value="Anticodon_Ile_BEm"/>
</dbReference>
<keyword evidence="8 14" id="KW-0862">Zinc</keyword>
<feature type="domain" description="Zinc finger FPG/IleRS-type" evidence="16">
    <location>
        <begin position="907"/>
        <end position="933"/>
    </location>
</feature>
<evidence type="ECO:0000259" key="16">
    <source>
        <dbReference type="Pfam" id="PF06827"/>
    </source>
</evidence>
<keyword evidence="10 14" id="KW-0648">Protein biosynthesis</keyword>
<dbReference type="PANTHER" id="PTHR42765">
    <property type="entry name" value="SOLEUCYL-TRNA SYNTHETASE"/>
    <property type="match status" value="1"/>
</dbReference>
<evidence type="ECO:0000256" key="8">
    <source>
        <dbReference type="ARBA" id="ARBA00022833"/>
    </source>
</evidence>
<dbReference type="InterPro" id="IPR002300">
    <property type="entry name" value="aa-tRNA-synth_Ia"/>
</dbReference>
<dbReference type="PATRIC" id="fig|1255043.3.peg.168"/>
<proteinExistence type="inferred from homology"/>
<evidence type="ECO:0000256" key="10">
    <source>
        <dbReference type="ARBA" id="ARBA00022917"/>
    </source>
</evidence>
<dbReference type="FunFam" id="3.40.50.620:FF:000048">
    <property type="entry name" value="Isoleucine--tRNA ligase"/>
    <property type="match status" value="1"/>
</dbReference>
<feature type="binding site" evidence="14">
    <location>
        <position position="931"/>
    </location>
    <ligand>
        <name>Zn(2+)</name>
        <dbReference type="ChEBI" id="CHEBI:29105"/>
    </ligand>
</feature>
<evidence type="ECO:0000256" key="11">
    <source>
        <dbReference type="ARBA" id="ARBA00023146"/>
    </source>
</evidence>
<evidence type="ECO:0000256" key="3">
    <source>
        <dbReference type="ARBA" id="ARBA00011245"/>
    </source>
</evidence>
<dbReference type="PROSITE" id="PS00178">
    <property type="entry name" value="AA_TRNA_LIGASE_I"/>
    <property type="match status" value="1"/>
</dbReference>
<keyword evidence="4 14" id="KW-0963">Cytoplasm</keyword>